<dbReference type="RefSeq" id="XP_047773146.1">
    <property type="nucleotide sequence ID" value="XM_047918311.1"/>
</dbReference>
<accession>A0ABQ8JZG9</accession>
<comment type="cofactor">
    <cofactor evidence="1">
        <name>Zn(2+)</name>
        <dbReference type="ChEBI" id="CHEBI:29105"/>
    </cofactor>
</comment>
<dbReference type="InterPro" id="IPR001330">
    <property type="entry name" value="Prenyltrans"/>
</dbReference>
<keyword evidence="3" id="KW-0637">Prenyltransferase</keyword>
<dbReference type="Gene3D" id="1.50.10.20">
    <property type="match status" value="1"/>
</dbReference>
<evidence type="ECO:0000256" key="5">
    <source>
        <dbReference type="ARBA" id="ARBA00022723"/>
    </source>
</evidence>
<dbReference type="SUPFAM" id="SSF48239">
    <property type="entry name" value="Terpenoid cyclases/Protein prenyltransferases"/>
    <property type="match status" value="1"/>
</dbReference>
<keyword evidence="4" id="KW-0808">Transferase</keyword>
<sequence length="380" mass="41980">MSDLPSLPRLNRNGHAKLAQLCLSGLPFSQVEVDSSRYTSNNIFGGTIAHRVNRLAVVFYCLGTLDLLGVLESKVPEAARPRWREWFWEQQTYGKYGTGFRPGPYMTPEHNEADPNHGEYDVPHLIMTYTALLSLAILRDDFSKLDRPGILHFVRSCQQEDGSFSALPNGGEADLRTTYCAIVICSLLDDWSGMDLERAITYIQRCSSHEGGYGQTPDGEALGGTTYCALASLKLAPATTTSHWETRITPAERARTIRWLAANQLSSGGFCGRTNKVADACYCFWCGASLDMLGAGDVVDRTALATFMSQCQFKFGGIAKAPGERADPYHTYLSLAALAVFQPPDADESWQLPQLDPLWNATLDTARWAREHIPARRSPS</sequence>
<evidence type="ECO:0000256" key="6">
    <source>
        <dbReference type="ARBA" id="ARBA00022737"/>
    </source>
</evidence>
<dbReference type="InterPro" id="IPR045089">
    <property type="entry name" value="PGGT1B-like"/>
</dbReference>
<comment type="caution">
    <text evidence="9">The sequence shown here is derived from an EMBL/GenBank/DDBJ whole genome shotgun (WGS) entry which is preliminary data.</text>
</comment>
<dbReference type="InterPro" id="IPR008930">
    <property type="entry name" value="Terpenoid_cyclase/PrenylTrfase"/>
</dbReference>
<name>A0ABQ8JZG9_9APHY</name>
<gene>
    <name evidence="9" type="ORF">C8Q71DRAFT_398806</name>
</gene>
<dbReference type="PANTHER" id="PTHR11774">
    <property type="entry name" value="GERANYLGERANYL TRANSFERASE TYPE BETA SUBUNIT"/>
    <property type="match status" value="1"/>
</dbReference>
<feature type="domain" description="Prenyltransferase alpha-alpha toroid" evidence="8">
    <location>
        <begin position="48"/>
        <end position="360"/>
    </location>
</feature>
<evidence type="ECO:0000256" key="1">
    <source>
        <dbReference type="ARBA" id="ARBA00001947"/>
    </source>
</evidence>
<dbReference type="EMBL" id="JADCUA010000036">
    <property type="protein sequence ID" value="KAH9829703.1"/>
    <property type="molecule type" value="Genomic_DNA"/>
</dbReference>
<keyword evidence="6" id="KW-0677">Repeat</keyword>
<reference evidence="9 10" key="1">
    <citation type="journal article" date="2021" name="Environ. Microbiol.">
        <title>Gene family expansions and transcriptome signatures uncover fungal adaptations to wood decay.</title>
        <authorList>
            <person name="Hage H."/>
            <person name="Miyauchi S."/>
            <person name="Viragh M."/>
            <person name="Drula E."/>
            <person name="Min B."/>
            <person name="Chaduli D."/>
            <person name="Navarro D."/>
            <person name="Favel A."/>
            <person name="Norest M."/>
            <person name="Lesage-Meessen L."/>
            <person name="Balint B."/>
            <person name="Merenyi Z."/>
            <person name="de Eugenio L."/>
            <person name="Morin E."/>
            <person name="Martinez A.T."/>
            <person name="Baldrian P."/>
            <person name="Stursova M."/>
            <person name="Martinez M.J."/>
            <person name="Novotny C."/>
            <person name="Magnuson J.K."/>
            <person name="Spatafora J.W."/>
            <person name="Maurice S."/>
            <person name="Pangilinan J."/>
            <person name="Andreopoulos W."/>
            <person name="LaButti K."/>
            <person name="Hundley H."/>
            <person name="Na H."/>
            <person name="Kuo A."/>
            <person name="Barry K."/>
            <person name="Lipzen A."/>
            <person name="Henrissat B."/>
            <person name="Riley R."/>
            <person name="Ahrendt S."/>
            <person name="Nagy L.G."/>
            <person name="Grigoriev I.V."/>
            <person name="Martin F."/>
            <person name="Rosso M.N."/>
        </authorList>
    </citation>
    <scope>NUCLEOTIDE SEQUENCE [LARGE SCALE GENOMIC DNA]</scope>
    <source>
        <strain evidence="9 10">CIRM-BRFM 1785</strain>
    </source>
</reference>
<evidence type="ECO:0000256" key="7">
    <source>
        <dbReference type="ARBA" id="ARBA00022833"/>
    </source>
</evidence>
<dbReference type="Pfam" id="PF00432">
    <property type="entry name" value="Prenyltrans"/>
    <property type="match status" value="1"/>
</dbReference>
<dbReference type="PANTHER" id="PTHR11774:SF4">
    <property type="entry name" value="GERANYLGERANYL TRANSFERASE TYPE-1 SUBUNIT BETA"/>
    <property type="match status" value="1"/>
</dbReference>
<protein>
    <submittedName>
        <fullName evidence="9">Terpenoid cyclases/Protein prenyltransferase</fullName>
    </submittedName>
</protein>
<dbReference type="GeneID" id="71999043"/>
<keyword evidence="5" id="KW-0479">Metal-binding</keyword>
<evidence type="ECO:0000313" key="10">
    <source>
        <dbReference type="Proteomes" id="UP000814176"/>
    </source>
</evidence>
<keyword evidence="7" id="KW-0862">Zinc</keyword>
<keyword evidence="10" id="KW-1185">Reference proteome</keyword>
<evidence type="ECO:0000256" key="2">
    <source>
        <dbReference type="ARBA" id="ARBA00010497"/>
    </source>
</evidence>
<evidence type="ECO:0000313" key="9">
    <source>
        <dbReference type="EMBL" id="KAH9829703.1"/>
    </source>
</evidence>
<dbReference type="Proteomes" id="UP000814176">
    <property type="component" value="Unassembled WGS sequence"/>
</dbReference>
<organism evidence="9 10">
    <name type="scientific">Rhodofomes roseus</name>
    <dbReference type="NCBI Taxonomy" id="34475"/>
    <lineage>
        <taxon>Eukaryota</taxon>
        <taxon>Fungi</taxon>
        <taxon>Dikarya</taxon>
        <taxon>Basidiomycota</taxon>
        <taxon>Agaricomycotina</taxon>
        <taxon>Agaricomycetes</taxon>
        <taxon>Polyporales</taxon>
        <taxon>Rhodofomes</taxon>
    </lineage>
</organism>
<evidence type="ECO:0000256" key="3">
    <source>
        <dbReference type="ARBA" id="ARBA00022602"/>
    </source>
</evidence>
<evidence type="ECO:0000259" key="8">
    <source>
        <dbReference type="Pfam" id="PF00432"/>
    </source>
</evidence>
<evidence type="ECO:0000256" key="4">
    <source>
        <dbReference type="ARBA" id="ARBA00022679"/>
    </source>
</evidence>
<comment type="similarity">
    <text evidence="2">Belongs to the protein prenyltransferase subunit beta family.</text>
</comment>
<proteinExistence type="inferred from homology"/>